<evidence type="ECO:0000313" key="1">
    <source>
        <dbReference type="Proteomes" id="UP000095286"/>
    </source>
</evidence>
<organism evidence="1 2">
    <name type="scientific">Rhabditophanes sp. KR3021</name>
    <dbReference type="NCBI Taxonomy" id="114890"/>
    <lineage>
        <taxon>Eukaryota</taxon>
        <taxon>Metazoa</taxon>
        <taxon>Ecdysozoa</taxon>
        <taxon>Nematoda</taxon>
        <taxon>Chromadorea</taxon>
        <taxon>Rhabditida</taxon>
        <taxon>Tylenchina</taxon>
        <taxon>Panagrolaimomorpha</taxon>
        <taxon>Strongyloidoidea</taxon>
        <taxon>Alloionematidae</taxon>
        <taxon>Rhabditophanes</taxon>
    </lineage>
</organism>
<sequence>MRTKLDNRIRVLIENGIITKHRSMFAVVGPKARDQVTILHHILAKATVGQRPNVLWCYKKELGFSSRRQNKMKKIKKKAGHGNVNVNESDPFEMFVASTNIRYCYYSESHKILGNTYGMVVLQDFEALTPNMLARTIETVEGGGLVVLLMSSVNTLKQLFTMTMDIHTRYRTDDVAIVPRFNERFILSLSSCKTCIVTDDKLNILPISSHVNSLVAVSEKKIGVSKELLAIKESVEDTKPIGDLVKRCKTKCQAKALLTLLDVITAKGGRTVCSMTAARGRGKSAALGLAIAGAIGFGYGNIFVTSPSPENLKTLFEFVVLGLKDMGYEEHGDYELVQSSASELGKAVVKVTVKRDWVQTIQYISPSDAVKLGQAELVVIDEAAAIPLPLVNALMDGDYIVFLASTINGYEGTGRSLSLKLLAKLREQAVASFGKKKSITPRDGAKKLYEVGLEESIRYNPGDHVESWLNRVLCLDSGNTQTIIGGAPSWEKCQLYYVNRDTLFSYHKASEGFLNNLVSIYAAAHYKNSPNDLQVLSDAPNHHIFVLMAPVTEDQTKMPDILVMLQVCYEGNLSKDSILQAQGKGRKAVGDLIPWTVSQQFMDHDFPQLLGGRIVRIAVHPDYQSKGYGKRAIQLLTDYYEGKIPITAQATKAIRQVETDEVLNVLEENISPRDNLPSLLLKLNERPAEKLDYLGVSYGLTVNLLKFWKRSNFVPVFIRQSVNELTDEHTIVMLKSLNNDGAISPSWLINYWEEFKHRYLSLLGYDFKSFSPYLSLSLIQRINCLGKDVFEENVDLLKCLLTDNDLQRLRDYGRNLIDNHLVADILPGLAMLYLKNKLGNSLDLKPAQIAVFIGLGLQYKSIEDVAKELDVPVNQLMSRYSQTIRSVSDYLDKVFANDCTEDNQVTDSQIKSSGEPLNKKKKV</sequence>
<dbReference type="WBParaSite" id="RSKR_0000273600.1">
    <property type="protein sequence ID" value="RSKR_0000273600.1"/>
    <property type="gene ID" value="RSKR_0000273600"/>
</dbReference>
<evidence type="ECO:0000313" key="2">
    <source>
        <dbReference type="WBParaSite" id="RSKR_0000273600.1"/>
    </source>
</evidence>
<reference evidence="2" key="1">
    <citation type="submission" date="2016-11" db="UniProtKB">
        <authorList>
            <consortium name="WormBaseParasite"/>
        </authorList>
    </citation>
    <scope>IDENTIFICATION</scope>
    <source>
        <strain evidence="2">KR3021</strain>
    </source>
</reference>
<protein>
    <submittedName>
        <fullName evidence="2">RNA cytidine acetyltransferase</fullName>
    </submittedName>
</protein>
<proteinExistence type="predicted"/>
<accession>A0AC35TPU2</accession>
<name>A0AC35TPU2_9BILA</name>
<dbReference type="Proteomes" id="UP000095286">
    <property type="component" value="Unplaced"/>
</dbReference>